<dbReference type="PANTHER" id="PTHR33055:SF13">
    <property type="entry name" value="TRANSPOSASE"/>
    <property type="match status" value="1"/>
</dbReference>
<reference evidence="2" key="1">
    <citation type="submission" date="2013-08" db="EMBL/GenBank/DDBJ databases">
        <authorList>
            <person name="Mendez C."/>
            <person name="Richter M."/>
            <person name="Ferrer M."/>
            <person name="Sanchez J."/>
        </authorList>
    </citation>
    <scope>NUCLEOTIDE SEQUENCE</scope>
</reference>
<dbReference type="GO" id="GO:0006313">
    <property type="term" value="P:DNA transposition"/>
    <property type="evidence" value="ECO:0007669"/>
    <property type="project" value="InterPro"/>
</dbReference>
<reference evidence="2" key="2">
    <citation type="journal article" date="2014" name="ISME J.">
        <title>Microbial stratification in low pH oxic and suboxic macroscopic growths along an acid mine drainage.</title>
        <authorList>
            <person name="Mendez-Garcia C."/>
            <person name="Mesa V."/>
            <person name="Sprenger R.R."/>
            <person name="Richter M."/>
            <person name="Diez M.S."/>
            <person name="Solano J."/>
            <person name="Bargiela R."/>
            <person name="Golyshina O.V."/>
            <person name="Manteca A."/>
            <person name="Ramos J.L."/>
            <person name="Gallego J.R."/>
            <person name="Llorente I."/>
            <person name="Martins Dos Santos V.A."/>
            <person name="Jensen O.N."/>
            <person name="Pelaez A.I."/>
            <person name="Sanchez J."/>
            <person name="Ferrer M."/>
        </authorList>
    </citation>
    <scope>NUCLEOTIDE SEQUENCE</scope>
</reference>
<dbReference type="GO" id="GO:0004803">
    <property type="term" value="F:transposase activity"/>
    <property type="evidence" value="ECO:0007669"/>
    <property type="project" value="InterPro"/>
</dbReference>
<dbReference type="Pfam" id="PF01548">
    <property type="entry name" value="DEDD_Tnp_IS110"/>
    <property type="match status" value="1"/>
</dbReference>
<dbReference type="GO" id="GO:0003677">
    <property type="term" value="F:DNA binding"/>
    <property type="evidence" value="ECO:0007669"/>
    <property type="project" value="InterPro"/>
</dbReference>
<evidence type="ECO:0000313" key="2">
    <source>
        <dbReference type="EMBL" id="EQD66641.1"/>
    </source>
</evidence>
<dbReference type="InterPro" id="IPR002525">
    <property type="entry name" value="Transp_IS110-like_N"/>
</dbReference>
<dbReference type="AlphaFoldDB" id="T1B1B6"/>
<feature type="domain" description="Transposase IS110-like N-terminal" evidence="1">
    <location>
        <begin position="1"/>
        <end position="95"/>
    </location>
</feature>
<protein>
    <submittedName>
        <fullName evidence="2">Transposase IS116/IS110/IS902 family protein</fullName>
    </submittedName>
</protein>
<sequence>MESTGVYWIPLFELLESRGFDVLLVNARHTKNVSGRKSDILDCQWLQQLLSYGLLKGAYRPADEICKLRSVVRSRGNLVRDQGQQVQRMQKAYTEMNIQLGNVLSDLVGTSGMAITRAVLKGERDPMILAALCDARVRSSKEQVAKSLKGNWR</sequence>
<name>T1B1B6_9ZZZZ</name>
<comment type="caution">
    <text evidence="2">The sequence shown here is derived from an EMBL/GenBank/DDBJ whole genome shotgun (WGS) entry which is preliminary data.</text>
</comment>
<organism evidence="2">
    <name type="scientific">mine drainage metagenome</name>
    <dbReference type="NCBI Taxonomy" id="410659"/>
    <lineage>
        <taxon>unclassified sequences</taxon>
        <taxon>metagenomes</taxon>
        <taxon>ecological metagenomes</taxon>
    </lineage>
</organism>
<dbReference type="InterPro" id="IPR047650">
    <property type="entry name" value="Transpos_IS110"/>
</dbReference>
<dbReference type="EMBL" id="AUZX01005766">
    <property type="protein sequence ID" value="EQD66641.1"/>
    <property type="molecule type" value="Genomic_DNA"/>
</dbReference>
<dbReference type="PANTHER" id="PTHR33055">
    <property type="entry name" value="TRANSPOSASE FOR INSERTION SEQUENCE ELEMENT IS1111A"/>
    <property type="match status" value="1"/>
</dbReference>
<evidence type="ECO:0000259" key="1">
    <source>
        <dbReference type="Pfam" id="PF01548"/>
    </source>
</evidence>
<feature type="non-terminal residue" evidence="2">
    <location>
        <position position="153"/>
    </location>
</feature>
<proteinExistence type="predicted"/>
<gene>
    <name evidence="2" type="ORF">B1A_08050</name>
</gene>
<accession>T1B1B6</accession>